<evidence type="ECO:0000259" key="4">
    <source>
        <dbReference type="PROSITE" id="PS50102"/>
    </source>
</evidence>
<keyword evidence="6" id="KW-1185">Reference proteome</keyword>
<feature type="domain" description="RRM" evidence="4">
    <location>
        <begin position="86"/>
        <end position="168"/>
    </location>
</feature>
<dbReference type="InParanoid" id="E4XZL9"/>
<dbReference type="InterPro" id="IPR050441">
    <property type="entry name" value="RBM"/>
</dbReference>
<dbReference type="Gene3D" id="3.30.70.330">
    <property type="match status" value="1"/>
</dbReference>
<sequence length="263" mass="31683">MGRRERDEDKYYGRTDRDGERRKRTRSRDRDRSRDKDRHRRRSRDRSRSRDRGRREYNDNRGRNGRRPDRSLKNQANHPPIRPPNKSLFIRPLDPATTPEQIAPFFQDFGEIRDIHIPIDFKTQKMRGFCYVEFEELGDAEVAREHYNKPDIKLEICGKQLSVQYAFGDRKTPGQMKGQKEASALLNEIKVIQLKYRREQRDKRRRSRERRAAAGLPPTTSDEDTSDEEYILEERKGRKRGLFDQDTFVRRKKRSRSKDRFRT</sequence>
<dbReference type="InterPro" id="IPR012677">
    <property type="entry name" value="Nucleotide-bd_a/b_plait_sf"/>
</dbReference>
<dbReference type="PROSITE" id="PS50102">
    <property type="entry name" value="RRM"/>
    <property type="match status" value="1"/>
</dbReference>
<keyword evidence="1 2" id="KW-0694">RNA-binding</keyword>
<feature type="region of interest" description="Disordered" evidence="3">
    <location>
        <begin position="243"/>
        <end position="263"/>
    </location>
</feature>
<dbReference type="Pfam" id="PF00076">
    <property type="entry name" value="RRM_1"/>
    <property type="match status" value="1"/>
</dbReference>
<feature type="compositionally biased region" description="Basic and acidic residues" evidence="3">
    <location>
        <begin position="46"/>
        <end position="72"/>
    </location>
</feature>
<dbReference type="OrthoDB" id="439808at2759"/>
<protein>
    <recommendedName>
        <fullName evidence="4">RRM domain-containing protein</fullName>
    </recommendedName>
</protein>
<evidence type="ECO:0000256" key="1">
    <source>
        <dbReference type="ARBA" id="ARBA00022884"/>
    </source>
</evidence>
<evidence type="ECO:0000256" key="3">
    <source>
        <dbReference type="SAM" id="MobiDB-lite"/>
    </source>
</evidence>
<dbReference type="GO" id="GO:0003723">
    <property type="term" value="F:RNA binding"/>
    <property type="evidence" value="ECO:0007669"/>
    <property type="project" value="UniProtKB-UniRule"/>
</dbReference>
<dbReference type="EMBL" id="FN653417">
    <property type="protein sequence ID" value="CBY15081.1"/>
    <property type="molecule type" value="Genomic_DNA"/>
</dbReference>
<dbReference type="InterPro" id="IPR035979">
    <property type="entry name" value="RBD_domain_sf"/>
</dbReference>
<dbReference type="PANTHER" id="PTHR48034">
    <property type="entry name" value="TRANSFORMER-2 SEX-DETERMINING PROTEIN-RELATED"/>
    <property type="match status" value="1"/>
</dbReference>
<reference evidence="5" key="1">
    <citation type="journal article" date="2010" name="Science">
        <title>Plasticity of animal genome architecture unmasked by rapid evolution of a pelagic tunicate.</title>
        <authorList>
            <person name="Denoeud F."/>
            <person name="Henriet S."/>
            <person name="Mungpakdee S."/>
            <person name="Aury J.M."/>
            <person name="Da Silva C."/>
            <person name="Brinkmann H."/>
            <person name="Mikhaleva J."/>
            <person name="Olsen L.C."/>
            <person name="Jubin C."/>
            <person name="Canestro C."/>
            <person name="Bouquet J.M."/>
            <person name="Danks G."/>
            <person name="Poulain J."/>
            <person name="Campsteijn C."/>
            <person name="Adamski M."/>
            <person name="Cross I."/>
            <person name="Yadetie F."/>
            <person name="Muffato M."/>
            <person name="Louis A."/>
            <person name="Butcher S."/>
            <person name="Tsagkogeorga G."/>
            <person name="Konrad A."/>
            <person name="Singh S."/>
            <person name="Jensen M.F."/>
            <person name="Cong E.H."/>
            <person name="Eikeseth-Otteraa H."/>
            <person name="Noel B."/>
            <person name="Anthouard V."/>
            <person name="Porcel B.M."/>
            <person name="Kachouri-Lafond R."/>
            <person name="Nishino A."/>
            <person name="Ugolini M."/>
            <person name="Chourrout P."/>
            <person name="Nishida H."/>
            <person name="Aasland R."/>
            <person name="Huzurbazar S."/>
            <person name="Westhof E."/>
            <person name="Delsuc F."/>
            <person name="Lehrach H."/>
            <person name="Reinhardt R."/>
            <person name="Weissenbach J."/>
            <person name="Roy S.W."/>
            <person name="Artiguenave F."/>
            <person name="Postlethwait J.H."/>
            <person name="Manak J.R."/>
            <person name="Thompson E.M."/>
            <person name="Jaillon O."/>
            <person name="Du Pasquier L."/>
            <person name="Boudinot P."/>
            <person name="Liberles D.A."/>
            <person name="Volff J.N."/>
            <person name="Philippe H."/>
            <person name="Lenhard B."/>
            <person name="Roest Crollius H."/>
            <person name="Wincker P."/>
            <person name="Chourrout D."/>
        </authorList>
    </citation>
    <scope>NUCLEOTIDE SEQUENCE [LARGE SCALE GENOMIC DNA]</scope>
</reference>
<dbReference type="SUPFAM" id="SSF54928">
    <property type="entry name" value="RNA-binding domain, RBD"/>
    <property type="match status" value="1"/>
</dbReference>
<dbReference type="InterPro" id="IPR000504">
    <property type="entry name" value="RRM_dom"/>
</dbReference>
<proteinExistence type="predicted"/>
<accession>E4XZL9</accession>
<organism evidence="5">
    <name type="scientific">Oikopleura dioica</name>
    <name type="common">Tunicate</name>
    <dbReference type="NCBI Taxonomy" id="34765"/>
    <lineage>
        <taxon>Eukaryota</taxon>
        <taxon>Metazoa</taxon>
        <taxon>Chordata</taxon>
        <taxon>Tunicata</taxon>
        <taxon>Appendicularia</taxon>
        <taxon>Copelata</taxon>
        <taxon>Oikopleuridae</taxon>
        <taxon>Oikopleura</taxon>
    </lineage>
</organism>
<feature type="region of interest" description="Disordered" evidence="3">
    <location>
        <begin position="200"/>
        <end position="229"/>
    </location>
</feature>
<gene>
    <name evidence="5" type="ORF">GSOID_T00011970001</name>
</gene>
<feature type="region of interest" description="Disordered" evidence="3">
    <location>
        <begin position="1"/>
        <end position="92"/>
    </location>
</feature>
<evidence type="ECO:0000256" key="2">
    <source>
        <dbReference type="PROSITE-ProRule" id="PRU00176"/>
    </source>
</evidence>
<evidence type="ECO:0000313" key="5">
    <source>
        <dbReference type="EMBL" id="CBY15081.1"/>
    </source>
</evidence>
<dbReference type="Proteomes" id="UP000001307">
    <property type="component" value="Unassembled WGS sequence"/>
</dbReference>
<feature type="compositionally biased region" description="Basic and acidic residues" evidence="3">
    <location>
        <begin position="1"/>
        <end position="21"/>
    </location>
</feature>
<name>E4XZL9_OIKDI</name>
<dbReference type="AlphaFoldDB" id="E4XZL9"/>
<dbReference type="SMART" id="SM00360">
    <property type="entry name" value="RRM"/>
    <property type="match status" value="1"/>
</dbReference>
<evidence type="ECO:0000313" key="6">
    <source>
        <dbReference type="Proteomes" id="UP000001307"/>
    </source>
</evidence>